<protein>
    <recommendedName>
        <fullName evidence="4">endopeptidase La</fullName>
        <ecNumber evidence="4">3.4.21.53</ecNumber>
    </recommendedName>
</protein>
<dbReference type="Proteomes" id="UP000253910">
    <property type="component" value="Unassembled WGS sequence"/>
</dbReference>
<evidence type="ECO:0000313" key="6">
    <source>
        <dbReference type="EMBL" id="RDE92630.1"/>
    </source>
</evidence>
<sequence>MCDNTANLIKARYVVTSTSSEQALNWQALQPELSITELSAEKADFWSLQKHATKAISLFLKQPRRSLLVLKADDQAEYADLLAELIRQEQPKERSIFGVNYVVEQGDSFSFPRIYTEPAQSLADNFSAQGDVLKALHADQFSLFGSVRVHPSSQDILLTPGLVHQANGGVLILSAATMLSQFDLWQRLKHILQTQTFDWYSAHPFKTLPCDIPSYPLNLKVVILGNRTEIATLGELEEDLYSLADYAEIESYYSVAQPKAQENWANYVLALASKYELDLDLTALNKLYQLLVRESEDRFLINISPLKITEMLLNAATLSQKQTLSAVDFEQAFKQKNEQHGFLRECTYADILNEQIYVETNGEIVGQINGLSVIEYPGTPVCFGEPSRISCLVQFGDGEVVDVERKNELAGNLHGKGMMISEACLASILELPSQLPFSASLVFEQSYGEIDGDSASLAIFSVLVSALSDLPLPQNIAITGTIDQFGLVHAVGGVNDKIEGFFTICQRRGLTGKQGVIIPATTIQQLSLSDEVVEAVKNEQFFIYQVEDIYQTAKILFDRDLLEEKEEYAKGKEPIARLIQNRIAFRSETPKKSWLDFFKS</sequence>
<reference evidence="6 7" key="1">
    <citation type="submission" date="2018-05" db="EMBL/GenBank/DDBJ databases">
        <title>Draft Genome Sequences for a Diverse set of 7 Haemophilus Species.</title>
        <authorList>
            <person name="Nichols M."/>
            <person name="Topaz N."/>
            <person name="Wang X."/>
            <person name="Wang X."/>
            <person name="Boxrud D."/>
        </authorList>
    </citation>
    <scope>NUCLEOTIDE SEQUENCE [LARGE SCALE GENOMIC DNA]</scope>
    <source>
        <strain evidence="6 7">C2008001710</strain>
    </source>
</reference>
<keyword evidence="1 4" id="KW-0645">Protease</keyword>
<accession>A0A369Z4K0</accession>
<dbReference type="EC" id="3.4.21.53" evidence="4"/>
<dbReference type="InterPro" id="IPR041699">
    <property type="entry name" value="AAA_32"/>
</dbReference>
<dbReference type="RefSeq" id="WP_111315258.1">
    <property type="nucleotide sequence ID" value="NZ_QEPW01000006.1"/>
</dbReference>
<dbReference type="SUPFAM" id="SSF54211">
    <property type="entry name" value="Ribosomal protein S5 domain 2-like"/>
    <property type="match status" value="1"/>
</dbReference>
<dbReference type="PROSITE" id="PS51786">
    <property type="entry name" value="LON_PROTEOLYTIC"/>
    <property type="match status" value="1"/>
</dbReference>
<dbReference type="PRINTS" id="PR00830">
    <property type="entry name" value="ENDOLAPTASE"/>
</dbReference>
<dbReference type="GO" id="GO:0006508">
    <property type="term" value="P:proteolysis"/>
    <property type="evidence" value="ECO:0007669"/>
    <property type="project" value="UniProtKB-KW"/>
</dbReference>
<evidence type="ECO:0000256" key="4">
    <source>
        <dbReference type="PROSITE-ProRule" id="PRU01122"/>
    </source>
</evidence>
<dbReference type="Pfam" id="PF13654">
    <property type="entry name" value="AAA_32"/>
    <property type="match status" value="1"/>
</dbReference>
<gene>
    <name evidence="6" type="ORF">DPV87_04460</name>
</gene>
<organism evidence="6 7">
    <name type="scientific">Haemophilus parainfluenzae</name>
    <dbReference type="NCBI Taxonomy" id="729"/>
    <lineage>
        <taxon>Bacteria</taxon>
        <taxon>Pseudomonadati</taxon>
        <taxon>Pseudomonadota</taxon>
        <taxon>Gammaproteobacteria</taxon>
        <taxon>Pasteurellales</taxon>
        <taxon>Pasteurellaceae</taxon>
        <taxon>Haemophilus</taxon>
    </lineage>
</organism>
<dbReference type="Gene3D" id="3.30.230.10">
    <property type="match status" value="1"/>
</dbReference>
<evidence type="ECO:0000256" key="2">
    <source>
        <dbReference type="ARBA" id="ARBA00022801"/>
    </source>
</evidence>
<dbReference type="GO" id="GO:0005524">
    <property type="term" value="F:ATP binding"/>
    <property type="evidence" value="ECO:0007669"/>
    <property type="project" value="InterPro"/>
</dbReference>
<evidence type="ECO:0000259" key="5">
    <source>
        <dbReference type="PROSITE" id="PS51786"/>
    </source>
</evidence>
<comment type="caution">
    <text evidence="6">The sequence shown here is derived from an EMBL/GenBank/DDBJ whole genome shotgun (WGS) entry which is preliminary data.</text>
</comment>
<dbReference type="InterPro" id="IPR014721">
    <property type="entry name" value="Ribsml_uS5_D2-typ_fold_subgr"/>
</dbReference>
<feature type="domain" description="Lon proteolytic" evidence="5">
    <location>
        <begin position="362"/>
        <end position="559"/>
    </location>
</feature>
<dbReference type="GO" id="GO:0030163">
    <property type="term" value="P:protein catabolic process"/>
    <property type="evidence" value="ECO:0007669"/>
    <property type="project" value="InterPro"/>
</dbReference>
<dbReference type="Gene3D" id="3.40.50.300">
    <property type="entry name" value="P-loop containing nucleotide triphosphate hydrolases"/>
    <property type="match status" value="1"/>
</dbReference>
<dbReference type="InterPro" id="IPR020568">
    <property type="entry name" value="Ribosomal_Su5_D2-typ_SF"/>
</dbReference>
<keyword evidence="2 4" id="KW-0378">Hydrolase</keyword>
<feature type="active site" evidence="4">
    <location>
        <position position="454"/>
    </location>
</feature>
<evidence type="ECO:0000256" key="3">
    <source>
        <dbReference type="ARBA" id="ARBA00022825"/>
    </source>
</evidence>
<proteinExistence type="inferred from homology"/>
<dbReference type="PANTHER" id="PTHR10046">
    <property type="entry name" value="ATP DEPENDENT LON PROTEASE FAMILY MEMBER"/>
    <property type="match status" value="1"/>
</dbReference>
<dbReference type="GO" id="GO:0004252">
    <property type="term" value="F:serine-type endopeptidase activity"/>
    <property type="evidence" value="ECO:0007669"/>
    <property type="project" value="UniProtKB-UniRule"/>
</dbReference>
<evidence type="ECO:0000256" key="1">
    <source>
        <dbReference type="ARBA" id="ARBA00022670"/>
    </source>
</evidence>
<comment type="catalytic activity">
    <reaction evidence="4">
        <text>Hydrolysis of proteins in presence of ATP.</text>
        <dbReference type="EC" id="3.4.21.53"/>
    </reaction>
</comment>
<dbReference type="EMBL" id="QEPW01000006">
    <property type="protein sequence ID" value="RDE92630.1"/>
    <property type="molecule type" value="Genomic_DNA"/>
</dbReference>
<evidence type="ECO:0000313" key="7">
    <source>
        <dbReference type="Proteomes" id="UP000253910"/>
    </source>
</evidence>
<dbReference type="InterPro" id="IPR008268">
    <property type="entry name" value="Peptidase_S16_AS"/>
</dbReference>
<dbReference type="AlphaFoldDB" id="A0A369Z4K0"/>
<feature type="active site" evidence="4">
    <location>
        <position position="497"/>
    </location>
</feature>
<dbReference type="InterPro" id="IPR008269">
    <property type="entry name" value="Lon_proteolytic"/>
</dbReference>
<comment type="similarity">
    <text evidence="4">Belongs to the peptidase S16 family.</text>
</comment>
<dbReference type="InterPro" id="IPR027065">
    <property type="entry name" value="Lon_Prtase"/>
</dbReference>
<dbReference type="Pfam" id="PF05362">
    <property type="entry name" value="Lon_C"/>
    <property type="match status" value="1"/>
</dbReference>
<name>A0A369Z4K0_HAEPA</name>
<keyword evidence="3 4" id="KW-0720">Serine protease</keyword>
<dbReference type="PROSITE" id="PS01046">
    <property type="entry name" value="LON_SER"/>
    <property type="match status" value="1"/>
</dbReference>
<dbReference type="GO" id="GO:0004176">
    <property type="term" value="F:ATP-dependent peptidase activity"/>
    <property type="evidence" value="ECO:0007669"/>
    <property type="project" value="UniProtKB-UniRule"/>
</dbReference>
<dbReference type="InterPro" id="IPR027417">
    <property type="entry name" value="P-loop_NTPase"/>
</dbReference>